<dbReference type="Pfam" id="PF03069">
    <property type="entry name" value="FmdA_AmdA"/>
    <property type="match status" value="2"/>
</dbReference>
<organism evidence="1 2">
    <name type="scientific">Streptomyces finlayi</name>
    <dbReference type="NCBI Taxonomy" id="67296"/>
    <lineage>
        <taxon>Bacteria</taxon>
        <taxon>Bacillati</taxon>
        <taxon>Actinomycetota</taxon>
        <taxon>Actinomycetes</taxon>
        <taxon>Kitasatosporales</taxon>
        <taxon>Streptomycetaceae</taxon>
        <taxon>Streptomyces</taxon>
    </lineage>
</organism>
<dbReference type="AlphaFoldDB" id="A0A918X3Q8"/>
<evidence type="ECO:0000313" key="2">
    <source>
        <dbReference type="Proteomes" id="UP000638353"/>
    </source>
</evidence>
<dbReference type="SUPFAM" id="SSF141130">
    <property type="entry name" value="Acetamidase/Formamidase-like"/>
    <property type="match status" value="1"/>
</dbReference>
<protein>
    <submittedName>
        <fullName evidence="1">Amidase</fullName>
    </submittedName>
</protein>
<evidence type="ECO:0000313" key="1">
    <source>
        <dbReference type="EMBL" id="GHD08693.1"/>
    </source>
</evidence>
<dbReference type="RefSeq" id="WP_189826122.1">
    <property type="nucleotide sequence ID" value="NZ_BMVC01000014.1"/>
</dbReference>
<dbReference type="GO" id="GO:0016811">
    <property type="term" value="F:hydrolase activity, acting on carbon-nitrogen (but not peptide) bonds, in linear amides"/>
    <property type="evidence" value="ECO:0007669"/>
    <property type="project" value="InterPro"/>
</dbReference>
<proteinExistence type="predicted"/>
<sequence>MTDPRVVTVRPQEGEYAWTFGGAAPVARIAPGTVLDLYTEDCFAGRVRSEKDLVSQVCEFPFLNPQTGPFYVEGAEPGDTVAVHFVSIEPARDWAASTTVPLFGALTSTHTTASLQAPLPEVVWMWELDRARRTCLFRARDSDIEVELPMDPTHGTVGVAPANLEVRSALVPDAHGGNMDTPEMRAGVTCYLGVNVEGALLSLGDGHARQGEGETCGVAVECAMNTVVVVELLKGVATPWPRLESDTHLLSTGSARPLEDAFRISQLDLVQWLARDYGLSELDAYQLVSQAGEAPLANVCDTNYTCVAKIRKEWLPSGDPHRGLHRHLREVAGTLGGLV</sequence>
<comment type="caution">
    <text evidence="1">The sequence shown here is derived from an EMBL/GenBank/DDBJ whole genome shotgun (WGS) entry which is preliminary data.</text>
</comment>
<reference evidence="1" key="2">
    <citation type="submission" date="2020-09" db="EMBL/GenBank/DDBJ databases">
        <authorList>
            <person name="Sun Q."/>
            <person name="Ohkuma M."/>
        </authorList>
    </citation>
    <scope>NUCLEOTIDE SEQUENCE</scope>
    <source>
        <strain evidence="1">JCM 4637</strain>
    </source>
</reference>
<dbReference type="Gene3D" id="3.10.28.20">
    <property type="entry name" value="Acetamidase/Formamidase-like domains"/>
    <property type="match status" value="1"/>
</dbReference>
<name>A0A918X3Q8_9ACTN</name>
<dbReference type="PANTHER" id="PTHR31891">
    <property type="entry name" value="FORMAMIDASE C869.04-RELATED"/>
    <property type="match status" value="1"/>
</dbReference>
<gene>
    <name evidence="1" type="ORF">GCM10010334_62250</name>
</gene>
<dbReference type="PANTHER" id="PTHR31891:SF1">
    <property type="entry name" value="FORMAMIDASE C869.04-RELATED"/>
    <property type="match status" value="1"/>
</dbReference>
<accession>A0A918X3Q8</accession>
<dbReference type="Gene3D" id="2.60.120.580">
    <property type="entry name" value="Acetamidase/Formamidase-like domains"/>
    <property type="match status" value="2"/>
</dbReference>
<dbReference type="Proteomes" id="UP000638353">
    <property type="component" value="Unassembled WGS sequence"/>
</dbReference>
<reference evidence="1" key="1">
    <citation type="journal article" date="2014" name="Int. J. Syst. Evol. Microbiol.">
        <title>Complete genome sequence of Corynebacterium casei LMG S-19264T (=DSM 44701T), isolated from a smear-ripened cheese.</title>
        <authorList>
            <consortium name="US DOE Joint Genome Institute (JGI-PGF)"/>
            <person name="Walter F."/>
            <person name="Albersmeier A."/>
            <person name="Kalinowski J."/>
            <person name="Ruckert C."/>
        </authorList>
    </citation>
    <scope>NUCLEOTIDE SEQUENCE</scope>
    <source>
        <strain evidence="1">JCM 4637</strain>
    </source>
</reference>
<dbReference type="InterPro" id="IPR004304">
    <property type="entry name" value="FmdA_AmdA"/>
</dbReference>
<dbReference type="EMBL" id="BMVC01000014">
    <property type="protein sequence ID" value="GHD08693.1"/>
    <property type="molecule type" value="Genomic_DNA"/>
</dbReference>